<dbReference type="Pfam" id="PF01740">
    <property type="entry name" value="STAS"/>
    <property type="match status" value="1"/>
</dbReference>
<dbReference type="PROSITE" id="PS50801">
    <property type="entry name" value="STAS"/>
    <property type="match status" value="1"/>
</dbReference>
<dbReference type="PANTHER" id="PTHR33745">
    <property type="entry name" value="RSBT ANTAGONIST PROTEIN RSBS-RELATED"/>
    <property type="match status" value="1"/>
</dbReference>
<evidence type="ECO:0000313" key="3">
    <source>
        <dbReference type="EMBL" id="ALI98899.1"/>
    </source>
</evidence>
<dbReference type="SUPFAM" id="SSF52091">
    <property type="entry name" value="SpoIIaa-like"/>
    <property type="match status" value="1"/>
</dbReference>
<feature type="domain" description="STAS" evidence="2">
    <location>
        <begin position="159"/>
        <end position="270"/>
    </location>
</feature>
<dbReference type="InterPro" id="IPR025751">
    <property type="entry name" value="RsbRD_N_dom"/>
</dbReference>
<accession>A0A0P0CR35</accession>
<dbReference type="OrthoDB" id="9800154at2"/>
<dbReference type="InterPro" id="IPR002645">
    <property type="entry name" value="STAS_dom"/>
</dbReference>
<dbReference type="STRING" id="512763.DC20_07810"/>
<dbReference type="PANTHER" id="PTHR33745:SF3">
    <property type="entry name" value="RSBT CO-ANTAGONIST PROTEIN RSBRC"/>
    <property type="match status" value="1"/>
</dbReference>
<proteinExistence type="predicted"/>
<dbReference type="Proteomes" id="UP000061382">
    <property type="component" value="Chromosome"/>
</dbReference>
<dbReference type="Gene3D" id="3.30.750.24">
    <property type="entry name" value="STAS domain"/>
    <property type="match status" value="1"/>
</dbReference>
<organism evidence="3 4">
    <name type="scientific">Rufibacter tibetensis</name>
    <dbReference type="NCBI Taxonomy" id="512763"/>
    <lineage>
        <taxon>Bacteria</taxon>
        <taxon>Pseudomonadati</taxon>
        <taxon>Bacteroidota</taxon>
        <taxon>Cytophagia</taxon>
        <taxon>Cytophagales</taxon>
        <taxon>Hymenobacteraceae</taxon>
        <taxon>Rufibacter</taxon>
    </lineage>
</organism>
<keyword evidence="4" id="KW-1185">Reference proteome</keyword>
<gene>
    <name evidence="3" type="ORF">DC20_07810</name>
</gene>
<protein>
    <submittedName>
        <fullName evidence="3">Anti-anti-sigma factor</fullName>
    </submittedName>
</protein>
<reference evidence="3 4" key="1">
    <citation type="submission" date="2015-08" db="EMBL/GenBank/DDBJ databases">
        <title>Complete genome sequence of Rufibacter tibetensis strain 1351t, a radiation-resistant bacterium from tibet plateau.</title>
        <authorList>
            <person name="Dai J."/>
        </authorList>
    </citation>
    <scope>NUCLEOTIDE SEQUENCE [LARGE SCALE GENOMIC DNA]</scope>
    <source>
        <strain evidence="3 4">1351</strain>
    </source>
</reference>
<keyword evidence="1" id="KW-0597">Phosphoprotein</keyword>
<sequence length="295" mass="32431">MNKESAAALKGKKKQIMETWMGNQTKDAALRDDLMSVAELQQQSEEFLNSLLKAFASPQADDTDSAGYEPIHDILNEISISRARQGFSPRETSSYILSLKEVLSHTLEERFREEPATLYKEIISMNKIMDSLSLLTTETYIKGREEVILRQTNEMSEISTPVIRVWEGILALPIIGTLDSARTQVVMEALLEEIVATGSRIAILDISGVPTVDSLVAQHLIKTVSAARLMGAECIISGIRAEIAQTIVHLGIDLTNIYTKASLASALKMSFSMLNIQVTKAAPNAQLGSKQNFGF</sequence>
<dbReference type="InterPro" id="IPR036513">
    <property type="entry name" value="STAS_dom_sf"/>
</dbReference>
<evidence type="ECO:0000313" key="4">
    <source>
        <dbReference type="Proteomes" id="UP000061382"/>
    </source>
</evidence>
<dbReference type="PATRIC" id="fig|512763.3.peg.1718"/>
<evidence type="ECO:0000259" key="2">
    <source>
        <dbReference type="PROSITE" id="PS50801"/>
    </source>
</evidence>
<dbReference type="CDD" id="cd07041">
    <property type="entry name" value="STAS_RsbR_RsbS_like"/>
    <property type="match status" value="1"/>
</dbReference>
<dbReference type="RefSeq" id="WP_062543312.1">
    <property type="nucleotide sequence ID" value="NZ_CP012643.1"/>
</dbReference>
<dbReference type="InterPro" id="IPR051932">
    <property type="entry name" value="Bact_StressResp_Reg"/>
</dbReference>
<dbReference type="KEGG" id="rti:DC20_07810"/>
<dbReference type="Pfam" id="PF14361">
    <property type="entry name" value="RsbRD_N"/>
    <property type="match status" value="1"/>
</dbReference>
<name>A0A0P0CR35_9BACT</name>
<dbReference type="AlphaFoldDB" id="A0A0P0CR35"/>
<evidence type="ECO:0000256" key="1">
    <source>
        <dbReference type="ARBA" id="ARBA00022553"/>
    </source>
</evidence>
<dbReference type="EMBL" id="CP012643">
    <property type="protein sequence ID" value="ALI98899.1"/>
    <property type="molecule type" value="Genomic_DNA"/>
</dbReference>